<evidence type="ECO:0000313" key="3">
    <source>
        <dbReference type="Proteomes" id="UP000293874"/>
    </source>
</evidence>
<dbReference type="Pfam" id="PF10825">
    <property type="entry name" value="DUF2752"/>
    <property type="match status" value="1"/>
</dbReference>
<reference evidence="2 3" key="1">
    <citation type="submission" date="2019-02" db="EMBL/GenBank/DDBJ databases">
        <title>Genomic Encyclopedia of Type Strains, Phase IV (KMG-IV): sequencing the most valuable type-strain genomes for metagenomic binning, comparative biology and taxonomic classification.</title>
        <authorList>
            <person name="Goeker M."/>
        </authorList>
    </citation>
    <scope>NUCLEOTIDE SEQUENCE [LARGE SCALE GENOMIC DNA]</scope>
    <source>
        <strain evidence="2 3">DSM 18116</strain>
    </source>
</reference>
<dbReference type="Proteomes" id="UP000293874">
    <property type="component" value="Unassembled WGS sequence"/>
</dbReference>
<gene>
    <name evidence="2" type="ORF">EV199_2149</name>
</gene>
<keyword evidence="1" id="KW-1133">Transmembrane helix</keyword>
<accession>A0A4Q7N5G2</accession>
<feature type="transmembrane region" description="Helical" evidence="1">
    <location>
        <begin position="5"/>
        <end position="25"/>
    </location>
</feature>
<evidence type="ECO:0000313" key="2">
    <source>
        <dbReference type="EMBL" id="RZS76269.1"/>
    </source>
</evidence>
<dbReference type="RefSeq" id="WP_130540576.1">
    <property type="nucleotide sequence ID" value="NZ_CP042431.1"/>
</dbReference>
<keyword evidence="3" id="KW-1185">Reference proteome</keyword>
<comment type="caution">
    <text evidence="2">The sequence shown here is derived from an EMBL/GenBank/DDBJ whole genome shotgun (WGS) entry which is preliminary data.</text>
</comment>
<evidence type="ECO:0000256" key="1">
    <source>
        <dbReference type="SAM" id="Phobius"/>
    </source>
</evidence>
<dbReference type="AlphaFoldDB" id="A0A4Q7N5G2"/>
<protein>
    <submittedName>
        <fullName evidence="2">Uncharacterized protein DUF2752</fullName>
    </submittedName>
</protein>
<proteinExistence type="predicted"/>
<organism evidence="2 3">
    <name type="scientific">Pseudobacter ginsenosidimutans</name>
    <dbReference type="NCBI Taxonomy" id="661488"/>
    <lineage>
        <taxon>Bacteria</taxon>
        <taxon>Pseudomonadati</taxon>
        <taxon>Bacteroidota</taxon>
        <taxon>Chitinophagia</taxon>
        <taxon>Chitinophagales</taxon>
        <taxon>Chitinophagaceae</taxon>
        <taxon>Pseudobacter</taxon>
    </lineage>
</organism>
<sequence length="109" mass="12610">MKFRYYYTIVKLAIIVLVPITLILLPADFFDHGESICASQLFFGIECPACGLTRGCMHLLHFEAEEAFAYNMWSFVALPAISIFWLVWGIKELKRFQKMRRQMQASPGL</sequence>
<dbReference type="InterPro" id="IPR021215">
    <property type="entry name" value="DUF2752"/>
</dbReference>
<dbReference type="OrthoDB" id="9815897at2"/>
<keyword evidence="1" id="KW-0472">Membrane</keyword>
<keyword evidence="1" id="KW-0812">Transmembrane</keyword>
<dbReference type="EMBL" id="SGXA01000001">
    <property type="protein sequence ID" value="RZS76269.1"/>
    <property type="molecule type" value="Genomic_DNA"/>
</dbReference>
<name>A0A4Q7N5G2_9BACT</name>
<feature type="transmembrane region" description="Helical" evidence="1">
    <location>
        <begin position="67"/>
        <end position="90"/>
    </location>
</feature>